<organism evidence="1 2">
    <name type="scientific">Halomarina rubra</name>
    <dbReference type="NCBI Taxonomy" id="2071873"/>
    <lineage>
        <taxon>Archaea</taxon>
        <taxon>Methanobacteriati</taxon>
        <taxon>Methanobacteriota</taxon>
        <taxon>Stenosarchaea group</taxon>
        <taxon>Halobacteria</taxon>
        <taxon>Halobacteriales</taxon>
        <taxon>Natronomonadaceae</taxon>
        <taxon>Halomarina</taxon>
    </lineage>
</organism>
<keyword evidence="2" id="KW-1185">Reference proteome</keyword>
<dbReference type="EMBL" id="JBHUDC010000002">
    <property type="protein sequence ID" value="MFD1512655.1"/>
    <property type="molecule type" value="Genomic_DNA"/>
</dbReference>
<dbReference type="Pfam" id="PF24335">
    <property type="entry name" value="DUF7503"/>
    <property type="match status" value="1"/>
</dbReference>
<dbReference type="AlphaFoldDB" id="A0ABD6ARZ2"/>
<proteinExistence type="predicted"/>
<protein>
    <submittedName>
        <fullName evidence="1">Uncharacterized protein</fullName>
    </submittedName>
</protein>
<dbReference type="RefSeq" id="WP_305794321.1">
    <property type="nucleotide sequence ID" value="NZ_JALXFV010000002.1"/>
</dbReference>
<gene>
    <name evidence="1" type="ORF">ACFSBT_05080</name>
</gene>
<dbReference type="Proteomes" id="UP001597187">
    <property type="component" value="Unassembled WGS sequence"/>
</dbReference>
<reference evidence="1 2" key="1">
    <citation type="journal article" date="2019" name="Int. J. Syst. Evol. Microbiol.">
        <title>The Global Catalogue of Microorganisms (GCM) 10K type strain sequencing project: providing services to taxonomists for standard genome sequencing and annotation.</title>
        <authorList>
            <consortium name="The Broad Institute Genomics Platform"/>
            <consortium name="The Broad Institute Genome Sequencing Center for Infectious Disease"/>
            <person name="Wu L."/>
            <person name="Ma J."/>
        </authorList>
    </citation>
    <scope>NUCLEOTIDE SEQUENCE [LARGE SCALE GENOMIC DNA]</scope>
    <source>
        <strain evidence="1 2">CGMCC 1.12563</strain>
    </source>
</reference>
<comment type="caution">
    <text evidence="1">The sequence shown here is derived from an EMBL/GenBank/DDBJ whole genome shotgun (WGS) entry which is preliminary data.</text>
</comment>
<dbReference type="InterPro" id="IPR055926">
    <property type="entry name" value="DUF7503"/>
</dbReference>
<accession>A0ABD6ARZ2</accession>
<evidence type="ECO:0000313" key="2">
    <source>
        <dbReference type="Proteomes" id="UP001597187"/>
    </source>
</evidence>
<name>A0ABD6ARZ2_9EURY</name>
<evidence type="ECO:0000313" key="1">
    <source>
        <dbReference type="EMBL" id="MFD1512655.1"/>
    </source>
</evidence>
<sequence length="44" mass="4308">MSRTTIADRVSKHPKLTGVLFAALLALSQVGAAAAATGSTLGGP</sequence>